<dbReference type="AlphaFoldDB" id="A0A5J4J272"/>
<feature type="compositionally biased region" description="Basic and acidic residues" evidence="1">
    <location>
        <begin position="120"/>
        <end position="129"/>
    </location>
</feature>
<dbReference type="EMBL" id="BKCG01000005">
    <property type="protein sequence ID" value="GER60108.1"/>
    <property type="molecule type" value="Genomic_DNA"/>
</dbReference>
<dbReference type="OrthoDB" id="1164018at2"/>
<evidence type="ECO:0000256" key="2">
    <source>
        <dbReference type="SAM" id="Phobius"/>
    </source>
</evidence>
<evidence type="ECO:0000313" key="4">
    <source>
        <dbReference type="Proteomes" id="UP000326509"/>
    </source>
</evidence>
<name>A0A5J4J272_9FLAO</name>
<feature type="compositionally biased region" description="Low complexity" evidence="1">
    <location>
        <begin position="51"/>
        <end position="85"/>
    </location>
</feature>
<accession>A0A5J4J272</accession>
<dbReference type="InterPro" id="IPR036365">
    <property type="entry name" value="PGBD-like_sf"/>
</dbReference>
<feature type="transmembrane region" description="Helical" evidence="2">
    <location>
        <begin position="20"/>
        <end position="39"/>
    </location>
</feature>
<dbReference type="InterPro" id="IPR036366">
    <property type="entry name" value="PGBDSf"/>
</dbReference>
<feature type="region of interest" description="Disordered" evidence="1">
    <location>
        <begin position="120"/>
        <end position="145"/>
    </location>
</feature>
<feature type="region of interest" description="Disordered" evidence="1">
    <location>
        <begin position="51"/>
        <end position="100"/>
    </location>
</feature>
<evidence type="ECO:0000256" key="1">
    <source>
        <dbReference type="SAM" id="MobiDB-lite"/>
    </source>
</evidence>
<protein>
    <recommendedName>
        <fullName evidence="5">Peptidoglycan binding domain-containing protein</fullName>
    </recommendedName>
</protein>
<comment type="caution">
    <text evidence="3">The sequence shown here is derived from an EMBL/GenBank/DDBJ whole genome shotgun (WGS) entry which is preliminary data.</text>
</comment>
<dbReference type="SUPFAM" id="SSF47090">
    <property type="entry name" value="PGBD-like"/>
    <property type="match status" value="1"/>
</dbReference>
<reference evidence="3 4" key="1">
    <citation type="submission" date="2019-08" db="EMBL/GenBank/DDBJ databases">
        <title>Draft genome sequence of Ulvibacter marinus type strain NBRC 109484.</title>
        <authorList>
            <person name="Kawano K."/>
            <person name="Ushijima N."/>
            <person name="Kihara M."/>
            <person name="Itoh H."/>
        </authorList>
    </citation>
    <scope>NUCLEOTIDE SEQUENCE [LARGE SCALE GENOMIC DNA]</scope>
    <source>
        <strain evidence="3 4">NBRC 109484</strain>
    </source>
</reference>
<keyword evidence="2" id="KW-0472">Membrane</keyword>
<evidence type="ECO:0000313" key="3">
    <source>
        <dbReference type="EMBL" id="GER60108.1"/>
    </source>
</evidence>
<keyword evidence="2" id="KW-0812">Transmembrane</keyword>
<gene>
    <name evidence="3" type="ORF">ULMA_22160</name>
</gene>
<sequence>MKQKSTATNPSFMAKNKDLLVVGGVIVVLVGAATAYYFMTKKKEKKEAELASASSSGITTVPSSSSSYQTPPFIPSSSTSSSSSTKPNITKTGYPIKYGSRHPDVKILQRYLKIYKEDLGKTGPKRDGVDGQFGPKTSRAAQKRLKKTVFTQADIAGMRKALSSLGK</sequence>
<keyword evidence="2" id="KW-1133">Transmembrane helix</keyword>
<keyword evidence="4" id="KW-1185">Reference proteome</keyword>
<dbReference type="Proteomes" id="UP000326509">
    <property type="component" value="Unassembled WGS sequence"/>
</dbReference>
<dbReference type="Gene3D" id="1.10.101.10">
    <property type="entry name" value="PGBD-like superfamily/PGBD"/>
    <property type="match status" value="1"/>
</dbReference>
<proteinExistence type="predicted"/>
<organism evidence="3 4">
    <name type="scientific">Patiriisocius marinus</name>
    <dbReference type="NCBI Taxonomy" id="1397112"/>
    <lineage>
        <taxon>Bacteria</taxon>
        <taxon>Pseudomonadati</taxon>
        <taxon>Bacteroidota</taxon>
        <taxon>Flavobacteriia</taxon>
        <taxon>Flavobacteriales</taxon>
        <taxon>Flavobacteriaceae</taxon>
        <taxon>Patiriisocius</taxon>
    </lineage>
</organism>
<dbReference type="RefSeq" id="WP_151674547.1">
    <property type="nucleotide sequence ID" value="NZ_BKCG01000005.1"/>
</dbReference>
<evidence type="ECO:0008006" key="5">
    <source>
        <dbReference type="Google" id="ProtNLM"/>
    </source>
</evidence>